<protein>
    <submittedName>
        <fullName evidence="2">Uncharacterized protein</fullName>
    </submittedName>
</protein>
<proteinExistence type="predicted"/>
<keyword evidence="1" id="KW-0812">Transmembrane</keyword>
<keyword evidence="1" id="KW-1133">Transmembrane helix</keyword>
<evidence type="ECO:0000313" key="2">
    <source>
        <dbReference type="EMBL" id="QHT30278.1"/>
    </source>
</evidence>
<organism evidence="2">
    <name type="scientific">viral metagenome</name>
    <dbReference type="NCBI Taxonomy" id="1070528"/>
    <lineage>
        <taxon>unclassified sequences</taxon>
        <taxon>metagenomes</taxon>
        <taxon>organismal metagenomes</taxon>
    </lineage>
</organism>
<keyword evidence="1" id="KW-0472">Membrane</keyword>
<sequence length="268" mass="29365">MSLKDLLGLFDKKTNQSDNLNVSLQQGANFNSMQSRIGSSVEPRLALIEQTTEQGIGSIIENFSGNSNEAPLAKVNTVEYKELQQLEDNFNKAVSEYTRKQNAIMSESKVPPAESCQGWSCEINGQFCPADRPGSSGAGVCCRNGKWEQGACDKQSAAGNKNIMDSMFKALQAKTTELQQKTMSFHGQQKQLTGPDGQLTQQKSATLQQLTELQSQQSRLNKLISEGDTLSASIHDNTLQMNAAYMRYFVWLGAAITLGLVAMHRASK</sequence>
<name>A0A6C0EMK0_9ZZZZ</name>
<dbReference type="EMBL" id="MN738894">
    <property type="protein sequence ID" value="QHT30278.1"/>
    <property type="molecule type" value="Genomic_DNA"/>
</dbReference>
<accession>A0A6C0EMK0</accession>
<reference evidence="2" key="1">
    <citation type="journal article" date="2020" name="Nature">
        <title>Giant virus diversity and host interactions through global metagenomics.</title>
        <authorList>
            <person name="Schulz F."/>
            <person name="Roux S."/>
            <person name="Paez-Espino D."/>
            <person name="Jungbluth S."/>
            <person name="Walsh D.A."/>
            <person name="Denef V.J."/>
            <person name="McMahon K.D."/>
            <person name="Konstantinidis K.T."/>
            <person name="Eloe-Fadrosh E.A."/>
            <person name="Kyrpides N.C."/>
            <person name="Woyke T."/>
        </authorList>
    </citation>
    <scope>NUCLEOTIDE SEQUENCE</scope>
    <source>
        <strain evidence="2">GVMAG-M-3300009149-34</strain>
    </source>
</reference>
<dbReference type="AlphaFoldDB" id="A0A6C0EMK0"/>
<evidence type="ECO:0000256" key="1">
    <source>
        <dbReference type="SAM" id="Phobius"/>
    </source>
</evidence>
<feature type="transmembrane region" description="Helical" evidence="1">
    <location>
        <begin position="245"/>
        <end position="263"/>
    </location>
</feature>